<reference evidence="6" key="1">
    <citation type="journal article" date="2020" name="Fungal Divers.">
        <title>Resolving the Mortierellaceae phylogeny through synthesis of multi-gene phylogenetics and phylogenomics.</title>
        <authorList>
            <person name="Vandepol N."/>
            <person name="Liber J."/>
            <person name="Desiro A."/>
            <person name="Na H."/>
            <person name="Kennedy M."/>
            <person name="Barry K."/>
            <person name="Grigoriev I.V."/>
            <person name="Miller A.N."/>
            <person name="O'Donnell K."/>
            <person name="Stajich J.E."/>
            <person name="Bonito G."/>
        </authorList>
    </citation>
    <scope>NUCLEOTIDE SEQUENCE</scope>
    <source>
        <strain evidence="6">NRRL 2769</strain>
    </source>
</reference>
<name>A0A9P6SYU8_9FUNG</name>
<keyword evidence="2 3" id="KW-0072">Autophagy</keyword>
<evidence type="ECO:0000256" key="2">
    <source>
        <dbReference type="ARBA" id="ARBA00023006"/>
    </source>
</evidence>
<gene>
    <name evidence="6" type="primary">ATG13</name>
    <name evidence="6" type="ORF">BGZ80_000681</name>
</gene>
<dbReference type="InterPro" id="IPR036570">
    <property type="entry name" value="HORMA_dom_sf"/>
</dbReference>
<dbReference type="GO" id="GO:0005829">
    <property type="term" value="C:cytosol"/>
    <property type="evidence" value="ECO:0007669"/>
    <property type="project" value="TreeGrafter"/>
</dbReference>
<dbReference type="GO" id="GO:0034497">
    <property type="term" value="P:protein localization to phagophore assembly site"/>
    <property type="evidence" value="ECO:0007669"/>
    <property type="project" value="TreeGrafter"/>
</dbReference>
<feature type="region of interest" description="Disordered" evidence="4">
    <location>
        <begin position="1025"/>
        <end position="1139"/>
    </location>
</feature>
<evidence type="ECO:0000313" key="7">
    <source>
        <dbReference type="Proteomes" id="UP000703661"/>
    </source>
</evidence>
<feature type="compositionally biased region" description="Low complexity" evidence="4">
    <location>
        <begin position="1"/>
        <end position="60"/>
    </location>
</feature>
<feature type="region of interest" description="Disordered" evidence="4">
    <location>
        <begin position="1157"/>
        <end position="1193"/>
    </location>
</feature>
<dbReference type="AlphaFoldDB" id="A0A9P6SYU8"/>
<dbReference type="GO" id="GO:0034727">
    <property type="term" value="P:piecemeal microautophagy of the nucleus"/>
    <property type="evidence" value="ECO:0007669"/>
    <property type="project" value="TreeGrafter"/>
</dbReference>
<comment type="caution">
    <text evidence="6">The sequence shown here is derived from an EMBL/GenBank/DDBJ whole genome shotgun (WGS) entry which is preliminary data.</text>
</comment>
<feature type="region of interest" description="Disordered" evidence="4">
    <location>
        <begin position="1"/>
        <end position="91"/>
    </location>
</feature>
<dbReference type="GO" id="GO:0000407">
    <property type="term" value="C:phagophore assembly site"/>
    <property type="evidence" value="ECO:0007669"/>
    <property type="project" value="TreeGrafter"/>
</dbReference>
<feature type="compositionally biased region" description="Polar residues" evidence="4">
    <location>
        <begin position="739"/>
        <end position="748"/>
    </location>
</feature>
<feature type="compositionally biased region" description="Low complexity" evidence="4">
    <location>
        <begin position="540"/>
        <end position="552"/>
    </location>
</feature>
<feature type="compositionally biased region" description="Low complexity" evidence="4">
    <location>
        <begin position="423"/>
        <end position="444"/>
    </location>
</feature>
<feature type="compositionally biased region" description="Polar residues" evidence="4">
    <location>
        <begin position="712"/>
        <end position="723"/>
    </location>
</feature>
<dbReference type="Proteomes" id="UP000703661">
    <property type="component" value="Unassembled WGS sequence"/>
</dbReference>
<feature type="compositionally biased region" description="Basic and acidic residues" evidence="4">
    <location>
        <begin position="561"/>
        <end position="571"/>
    </location>
</feature>
<dbReference type="GO" id="GO:1990316">
    <property type="term" value="C:Atg1/ULK1 kinase complex"/>
    <property type="evidence" value="ECO:0007669"/>
    <property type="project" value="InterPro"/>
</dbReference>
<sequence length="1193" mass="128460">MSRHSSISSYYQSSSRPESPSPFAASSSSASASASFSASSTSASNQQHSQYPQQQQQQQQHQHHQQHYQHHQQQLTVPQQQQPPPPPRNQKADQILQNFYVKVIQIVVLARVTHPDPHAAITPKKGSLRGVPLIKKTSKWFNLELEDLDIYKEDAKFWRAAAITDSPPPMLVELLLDTSELSPNQMLVLVDDNNRKNKIDITGPSSTASTPLGQGRTRRNIILESWSLTLSNNPPDPAPEPPVVYKKSIIFFRSLFAYMRLLPAYQLYRRLRKQSYPLKIGFRISRGHTPDESIFRDSEIGIEVPLIEGETRSMLSEYRFGQIRRNSAFLLKVTYRSNCDFHVDESEAVFSSRFIDMDENYFTPTIVTHSQESETSMRRPSIDGNVLRKSSTSMTRRPSSDVYTSGNYLDSFNPIPTLRPRRNSSQSLQQRSGENSSSHSSVSSLGTRMSRRGSNGAPGGLLAPIEHNAGTPPFSLAQGGHVAVAKHYVDPITESPPFKLGSSQSGLLGAASKASGGGGGAFATNFAGTPSSIPNAGILSTSAKSNTSSTSAPRVTSSFGHRHDSSGRRSSSESLPPGRGNRTSIVGSSSLFQHTPNDDDVNAFMQMLATPEPLKMFGKAGGSGIGQSFGTGDSGLSVSTMRSRSALDRFQQLKQSNANLSESMSASQLMSKDQQRPDNVEPLSITTGHLHRKSNLSEMGPSSPTSASSTTNVNRHSQTFSHQPPTPSPLHTEIPVRPPTSSGRSESQPIHARTTESQSATDGTPSKRHSWLIGGNSSSGGSSAGIHYDLARKGTNMGSIAFRHGSLDQRKDILGMEDAMEQMDITAQDDIAFGSFPEDLHHQHSLYSAPLNTGRGKKGDNLNDPNAFEIPFGPDPRPIPSFAGGEASTVRVGRISRAGSGSSKLPRLRTRATEDNESLNEMNSAETMTHERHRRRGHGGSRADDEDDEAEDDFEDSREIRSGHDSKSGANISINDDDDMLFTMSELSPSSVSGNDPTGAIVAGTHSRGILPLTGALLNLRSQSQSPSLNSYHGSGGNGGSSTSSSHSPHIRIFGRSNNGSGNGNGSNGNTSNLGSEVGNNSRSNSRSQSRNHSRVGSNSGSVHNQSSIEMMRQSGSGSGHGDNFNLPSRSSTPPPFPGFVASVGAFEAMLEGRRMSRGNSDRGMGSGVGSGASTGGQNSFHSDSRGGRIEGW</sequence>
<feature type="compositionally biased region" description="Basic and acidic residues" evidence="4">
    <location>
        <begin position="957"/>
        <end position="967"/>
    </location>
</feature>
<feature type="region of interest" description="Disordered" evidence="4">
    <location>
        <begin position="661"/>
        <end position="783"/>
    </location>
</feature>
<feature type="region of interest" description="Disordered" evidence="4">
    <location>
        <begin position="368"/>
        <end position="466"/>
    </location>
</feature>
<dbReference type="Gene3D" id="6.10.140.1900">
    <property type="match status" value="1"/>
</dbReference>
<proteinExistence type="inferred from homology"/>
<dbReference type="PANTHER" id="PTHR13430:SF4">
    <property type="entry name" value="AUTOPHAGY-RELATED PROTEIN 13"/>
    <property type="match status" value="1"/>
</dbReference>
<feature type="compositionally biased region" description="Polar residues" evidence="4">
    <location>
        <begin position="755"/>
        <end position="764"/>
    </location>
</feature>
<feature type="compositionally biased region" description="Polar residues" evidence="4">
    <location>
        <begin position="581"/>
        <end position="595"/>
    </location>
</feature>
<keyword evidence="7" id="KW-1185">Reference proteome</keyword>
<dbReference type="Gene3D" id="3.30.900.10">
    <property type="entry name" value="HORMA domain"/>
    <property type="match status" value="1"/>
</dbReference>
<feature type="domain" description="Autophagy-related protein 13 N-terminal" evidence="5">
    <location>
        <begin position="97"/>
        <end position="341"/>
    </location>
</feature>
<dbReference type="InterPro" id="IPR018731">
    <property type="entry name" value="Atg13_N"/>
</dbReference>
<feature type="compositionally biased region" description="Polar residues" evidence="4">
    <location>
        <begin position="1096"/>
        <end position="1109"/>
    </location>
</feature>
<feature type="region of interest" description="Disordered" evidence="4">
    <location>
        <begin position="537"/>
        <end position="598"/>
    </location>
</feature>
<feature type="region of interest" description="Disordered" evidence="4">
    <location>
        <begin position="872"/>
        <end position="975"/>
    </location>
</feature>
<dbReference type="EMBL" id="JAAAID010001147">
    <property type="protein sequence ID" value="KAG0011445.1"/>
    <property type="molecule type" value="Genomic_DNA"/>
</dbReference>
<feature type="compositionally biased region" description="Polar residues" evidence="4">
    <location>
        <begin position="388"/>
        <end position="410"/>
    </location>
</feature>
<evidence type="ECO:0000256" key="4">
    <source>
        <dbReference type="SAM" id="MobiDB-lite"/>
    </source>
</evidence>
<evidence type="ECO:0000256" key="3">
    <source>
        <dbReference type="RuleBase" id="RU361214"/>
    </source>
</evidence>
<dbReference type="Pfam" id="PF10033">
    <property type="entry name" value="ATG13"/>
    <property type="match status" value="1"/>
</dbReference>
<dbReference type="SUPFAM" id="SSF81995">
    <property type="entry name" value="beta-sandwich domain of Sec23/24"/>
    <property type="match status" value="1"/>
</dbReference>
<feature type="compositionally biased region" description="Low complexity" evidence="4">
    <location>
        <begin position="774"/>
        <end position="783"/>
    </location>
</feature>
<feature type="compositionally biased region" description="Low complexity" evidence="4">
    <location>
        <begin position="1068"/>
        <end position="1091"/>
    </location>
</feature>
<dbReference type="PANTHER" id="PTHR13430">
    <property type="match status" value="1"/>
</dbReference>
<evidence type="ECO:0000313" key="6">
    <source>
        <dbReference type="EMBL" id="KAG0011445.1"/>
    </source>
</evidence>
<protein>
    <recommendedName>
        <fullName evidence="3">Autophagy-related protein 13</fullName>
    </recommendedName>
</protein>
<feature type="compositionally biased region" description="Gly residues" evidence="4">
    <location>
        <begin position="1165"/>
        <end position="1175"/>
    </location>
</feature>
<dbReference type="InterPro" id="IPR040182">
    <property type="entry name" value="ATG13"/>
</dbReference>
<evidence type="ECO:0000256" key="1">
    <source>
        <dbReference type="ARBA" id="ARBA00005246"/>
    </source>
</evidence>
<feature type="compositionally biased region" description="Basic residues" evidence="4">
    <location>
        <begin position="61"/>
        <end position="70"/>
    </location>
</feature>
<organism evidence="6 7">
    <name type="scientific">Entomortierella chlamydospora</name>
    <dbReference type="NCBI Taxonomy" id="101097"/>
    <lineage>
        <taxon>Eukaryota</taxon>
        <taxon>Fungi</taxon>
        <taxon>Fungi incertae sedis</taxon>
        <taxon>Mucoromycota</taxon>
        <taxon>Mortierellomycotina</taxon>
        <taxon>Mortierellomycetes</taxon>
        <taxon>Mortierellales</taxon>
        <taxon>Mortierellaceae</taxon>
        <taxon>Entomortierella</taxon>
    </lineage>
</organism>
<comment type="similarity">
    <text evidence="1 3">Belongs to the ATG13 family. Fungi subfamily.</text>
</comment>
<evidence type="ECO:0000259" key="5">
    <source>
        <dbReference type="Pfam" id="PF10033"/>
    </source>
</evidence>
<feature type="compositionally biased region" description="Basic and acidic residues" evidence="4">
    <location>
        <begin position="1183"/>
        <end position="1193"/>
    </location>
</feature>
<feature type="compositionally biased region" description="Basic and acidic residues" evidence="4">
    <location>
        <begin position="371"/>
        <end position="381"/>
    </location>
</feature>
<feature type="compositionally biased region" description="Low complexity" evidence="4">
    <location>
        <begin position="701"/>
        <end position="711"/>
    </location>
</feature>
<accession>A0A9P6SYU8</accession>
<dbReference type="GO" id="GO:0000423">
    <property type="term" value="P:mitophagy"/>
    <property type="evidence" value="ECO:0007669"/>
    <property type="project" value="TreeGrafter"/>
</dbReference>
<feature type="compositionally biased region" description="Acidic residues" evidence="4">
    <location>
        <begin position="944"/>
        <end position="956"/>
    </location>
</feature>
<feature type="compositionally biased region" description="Polar residues" evidence="4">
    <location>
        <begin position="661"/>
        <end position="672"/>
    </location>
</feature>
<feature type="compositionally biased region" description="Low complexity" evidence="4">
    <location>
        <begin position="71"/>
        <end position="80"/>
    </location>
</feature>